<dbReference type="InterPro" id="IPR003313">
    <property type="entry name" value="AraC-bd"/>
</dbReference>
<dbReference type="InterPro" id="IPR037923">
    <property type="entry name" value="HTH-like"/>
</dbReference>
<dbReference type="SUPFAM" id="SSF46689">
    <property type="entry name" value="Homeodomain-like"/>
    <property type="match status" value="2"/>
</dbReference>
<evidence type="ECO:0000259" key="4">
    <source>
        <dbReference type="PROSITE" id="PS01124"/>
    </source>
</evidence>
<accession>A0A8E1RGU7</accession>
<dbReference type="Proteomes" id="UP000051164">
    <property type="component" value="Unassembled WGS sequence"/>
</dbReference>
<dbReference type="Gene3D" id="2.60.120.10">
    <property type="entry name" value="Jelly Rolls"/>
    <property type="match status" value="1"/>
</dbReference>
<evidence type="ECO:0000313" key="6">
    <source>
        <dbReference type="Proteomes" id="UP000051164"/>
    </source>
</evidence>
<keyword evidence="2" id="KW-0238">DNA-binding</keyword>
<evidence type="ECO:0000256" key="3">
    <source>
        <dbReference type="ARBA" id="ARBA00023163"/>
    </source>
</evidence>
<organism evidence="5 6">
    <name type="scientific">Lentilactobacillus kefiri DSM 20587 = JCM 5818</name>
    <dbReference type="NCBI Taxonomy" id="1423764"/>
    <lineage>
        <taxon>Bacteria</taxon>
        <taxon>Bacillati</taxon>
        <taxon>Bacillota</taxon>
        <taxon>Bacilli</taxon>
        <taxon>Lactobacillales</taxon>
        <taxon>Lactobacillaceae</taxon>
        <taxon>Lentilactobacillus</taxon>
    </lineage>
</organism>
<dbReference type="GO" id="GO:0003700">
    <property type="term" value="F:DNA-binding transcription factor activity"/>
    <property type="evidence" value="ECO:0007669"/>
    <property type="project" value="InterPro"/>
</dbReference>
<comment type="caution">
    <text evidence="5">The sequence shown here is derived from an EMBL/GenBank/DDBJ whole genome shotgun (WGS) entry which is preliminary data.</text>
</comment>
<name>A0A8E1RGU7_LENKE</name>
<dbReference type="EMBL" id="AYYV01000080">
    <property type="protein sequence ID" value="KRM49804.1"/>
    <property type="molecule type" value="Genomic_DNA"/>
</dbReference>
<dbReference type="InterPro" id="IPR014710">
    <property type="entry name" value="RmlC-like_jellyroll"/>
</dbReference>
<dbReference type="PANTHER" id="PTHR43280:SF28">
    <property type="entry name" value="HTH-TYPE TRANSCRIPTIONAL ACTIVATOR RHAS"/>
    <property type="match status" value="1"/>
</dbReference>
<dbReference type="PROSITE" id="PS01124">
    <property type="entry name" value="HTH_ARAC_FAMILY_2"/>
    <property type="match status" value="1"/>
</dbReference>
<protein>
    <submittedName>
        <fullName evidence="5">Transcriptional regulator, AraC family</fullName>
    </submittedName>
</protein>
<gene>
    <name evidence="5" type="ORF">FC95_GL000217</name>
</gene>
<dbReference type="InterPro" id="IPR009057">
    <property type="entry name" value="Homeodomain-like_sf"/>
</dbReference>
<dbReference type="SUPFAM" id="SSF51215">
    <property type="entry name" value="Regulatory protein AraC"/>
    <property type="match status" value="1"/>
</dbReference>
<dbReference type="AlphaFoldDB" id="A0A8E1RGU7"/>
<dbReference type="PANTHER" id="PTHR43280">
    <property type="entry name" value="ARAC-FAMILY TRANSCRIPTIONAL REGULATOR"/>
    <property type="match status" value="1"/>
</dbReference>
<dbReference type="SMART" id="SM00342">
    <property type="entry name" value="HTH_ARAC"/>
    <property type="match status" value="1"/>
</dbReference>
<reference evidence="5 6" key="1">
    <citation type="journal article" date="2015" name="Genome Announc.">
        <title>Expanding the biotechnology potential of lactobacilli through comparative genomics of 213 strains and associated genera.</title>
        <authorList>
            <person name="Sun Z."/>
            <person name="Harris H.M."/>
            <person name="McCann A."/>
            <person name="Guo C."/>
            <person name="Argimon S."/>
            <person name="Zhang W."/>
            <person name="Yang X."/>
            <person name="Jeffery I.B."/>
            <person name="Cooney J.C."/>
            <person name="Kagawa T.F."/>
            <person name="Liu W."/>
            <person name="Song Y."/>
            <person name="Salvetti E."/>
            <person name="Wrobel A."/>
            <person name="Rasinkangas P."/>
            <person name="Parkhill J."/>
            <person name="Rea M.C."/>
            <person name="O'Sullivan O."/>
            <person name="Ritari J."/>
            <person name="Douillard F.P."/>
            <person name="Paul Ross R."/>
            <person name="Yang R."/>
            <person name="Briner A.E."/>
            <person name="Felis G.E."/>
            <person name="de Vos W.M."/>
            <person name="Barrangou R."/>
            <person name="Klaenhammer T.R."/>
            <person name="Caufield P.W."/>
            <person name="Cui Y."/>
            <person name="Zhang H."/>
            <person name="O'Toole P.W."/>
        </authorList>
    </citation>
    <scope>NUCLEOTIDE SEQUENCE [LARGE SCALE GENOMIC DNA]</scope>
    <source>
        <strain evidence="5 6">DSM 20587</strain>
    </source>
</reference>
<keyword evidence="3" id="KW-0804">Transcription</keyword>
<dbReference type="Pfam" id="PF12833">
    <property type="entry name" value="HTH_18"/>
    <property type="match status" value="1"/>
</dbReference>
<evidence type="ECO:0000313" key="5">
    <source>
        <dbReference type="EMBL" id="KRM49804.1"/>
    </source>
</evidence>
<keyword evidence="1" id="KW-0805">Transcription regulation</keyword>
<evidence type="ECO:0000256" key="1">
    <source>
        <dbReference type="ARBA" id="ARBA00023015"/>
    </source>
</evidence>
<dbReference type="InterPro" id="IPR018060">
    <property type="entry name" value="HTH_AraC"/>
</dbReference>
<dbReference type="GO" id="GO:0043565">
    <property type="term" value="F:sequence-specific DNA binding"/>
    <property type="evidence" value="ECO:0007669"/>
    <property type="project" value="InterPro"/>
</dbReference>
<feature type="domain" description="HTH araC/xylS-type" evidence="4">
    <location>
        <begin position="185"/>
        <end position="283"/>
    </location>
</feature>
<proteinExistence type="predicted"/>
<dbReference type="Pfam" id="PF02311">
    <property type="entry name" value="AraC_binding"/>
    <property type="match status" value="1"/>
</dbReference>
<sequence length="321" mass="37416">MDKMTNYYSFSIDDVVTFMVGGIFSAHKGWKHNPRYHHGDFELIICTKGKLHLRVAKQEYTLEPNDLLLVPPYILMSGTEPSPGDVEFYWLHFILPKDTKVFESTNSLTLSDKDESPKHILIPQQFKIPNLDYLTILIHQLLNTNQKNAYDRKMANYFITMIIMSISKLTLNQLDFKTKDTERINRLKEWIRTNLYKSPTVQDMADVMQLNPQYLSRLFKKVVGIPPKQYVLQLKLHTAQALLIKTNLSIKEISANAYFEGEKLFMRQFKQLTGMTPSEYRAQFDEIYHNNQVISPTLPIPEEITKHLKDVPDFGEAPQQK</sequence>
<evidence type="ECO:0000256" key="2">
    <source>
        <dbReference type="ARBA" id="ARBA00023125"/>
    </source>
</evidence>
<dbReference type="Gene3D" id="1.10.10.60">
    <property type="entry name" value="Homeodomain-like"/>
    <property type="match status" value="2"/>
</dbReference>